<evidence type="ECO:0000313" key="2">
    <source>
        <dbReference type="EMBL" id="KAK7109019.1"/>
    </source>
</evidence>
<evidence type="ECO:0000313" key="3">
    <source>
        <dbReference type="Proteomes" id="UP001374579"/>
    </source>
</evidence>
<dbReference type="AlphaFoldDB" id="A0AAN9BPJ0"/>
<evidence type="ECO:0000256" key="1">
    <source>
        <dbReference type="ARBA" id="ARBA00011047"/>
    </source>
</evidence>
<dbReference type="PANTHER" id="PTHR15323:SF6">
    <property type="entry name" value="CELL DIVISION CYCLE PROTEIN 123 HOMOLOG"/>
    <property type="match status" value="1"/>
</dbReference>
<dbReference type="GO" id="GO:0005737">
    <property type="term" value="C:cytoplasm"/>
    <property type="evidence" value="ECO:0007669"/>
    <property type="project" value="TreeGrafter"/>
</dbReference>
<dbReference type="InterPro" id="IPR009772">
    <property type="entry name" value="CDC123"/>
</dbReference>
<reference evidence="2 3" key="1">
    <citation type="submission" date="2024-02" db="EMBL/GenBank/DDBJ databases">
        <title>Chromosome-scale genome assembly of the rough periwinkle Littorina saxatilis.</title>
        <authorList>
            <person name="De Jode A."/>
            <person name="Faria R."/>
            <person name="Formenti G."/>
            <person name="Sims Y."/>
            <person name="Smith T.P."/>
            <person name="Tracey A."/>
            <person name="Wood J.M.D."/>
            <person name="Zagrodzka Z.B."/>
            <person name="Johannesson K."/>
            <person name="Butlin R.K."/>
            <person name="Leder E.H."/>
        </authorList>
    </citation>
    <scope>NUCLEOTIDE SEQUENCE [LARGE SCALE GENOMIC DNA]</scope>
    <source>
        <strain evidence="2">Snail1</strain>
        <tissue evidence="2">Muscle</tissue>
    </source>
</reference>
<sequence>MASLADQLKAVKLSKSDEPMKDFSSPKTAGFMRDEEITQYQEHVLEVNTEKWLHILQEETFPTEYCPLHLNEAQMVLSVYERLYKNLDAPSIARLDWREKLSHAESELVQKIEQRLQKVMDKFFKKDSDFVFVKTSSRSAKDAPMAQSRFKDLYQDFLTQEPEDTRSSENTQITCLLKAAFYGMRVRQASEVMDMTMRSERIFQDILLALQFKDKFCENFVVRTFVDIDVDMEFRGFVFHGNLVALSQYNYLIYSERLCKLKDALSDRIEAFYKNSIRPKLQASKFEENFIIDFAIGSKDDKVWVIEINPFLITTDAALFSWQHERHLLEGRQGQGLEFRVTMRPRPGAKTMLPHSIKMLLS</sequence>
<dbReference type="EMBL" id="JBAMIC010000003">
    <property type="protein sequence ID" value="KAK7109019.1"/>
    <property type="molecule type" value="Genomic_DNA"/>
</dbReference>
<keyword evidence="3" id="KW-1185">Reference proteome</keyword>
<name>A0AAN9BPJ0_9CAEN</name>
<accession>A0AAN9BPJ0</accession>
<comment type="caution">
    <text evidence="2">The sequence shown here is derived from an EMBL/GenBank/DDBJ whole genome shotgun (WGS) entry which is preliminary data.</text>
</comment>
<proteinExistence type="inferred from homology"/>
<protein>
    <recommendedName>
        <fullName evidence="4">Cell division cycle protein 123 homolog</fullName>
    </recommendedName>
</protein>
<organism evidence="2 3">
    <name type="scientific">Littorina saxatilis</name>
    <dbReference type="NCBI Taxonomy" id="31220"/>
    <lineage>
        <taxon>Eukaryota</taxon>
        <taxon>Metazoa</taxon>
        <taxon>Spiralia</taxon>
        <taxon>Lophotrochozoa</taxon>
        <taxon>Mollusca</taxon>
        <taxon>Gastropoda</taxon>
        <taxon>Caenogastropoda</taxon>
        <taxon>Littorinimorpha</taxon>
        <taxon>Littorinoidea</taxon>
        <taxon>Littorinidae</taxon>
        <taxon>Littorina</taxon>
    </lineage>
</organism>
<comment type="similarity">
    <text evidence="1">Belongs to the CDC123 family.</text>
</comment>
<dbReference type="PANTHER" id="PTHR15323">
    <property type="entry name" value="D123 PROTEIN"/>
    <property type="match status" value="1"/>
</dbReference>
<gene>
    <name evidence="2" type="ORF">V1264_013137</name>
</gene>
<dbReference type="Pfam" id="PF07065">
    <property type="entry name" value="D123"/>
    <property type="match status" value="1"/>
</dbReference>
<dbReference type="Proteomes" id="UP001374579">
    <property type="component" value="Unassembled WGS sequence"/>
</dbReference>
<evidence type="ECO:0008006" key="4">
    <source>
        <dbReference type="Google" id="ProtNLM"/>
    </source>
</evidence>